<proteinExistence type="predicted"/>
<reference evidence="4" key="1">
    <citation type="submission" date="2020-10" db="EMBL/GenBank/DDBJ databases">
        <title>Sequencing the genomes of 1000 actinobacteria strains.</title>
        <authorList>
            <person name="Klenk H.-P."/>
        </authorList>
    </citation>
    <scope>NUCLEOTIDE SEQUENCE</scope>
    <source>
        <strain evidence="4">DSM 46832</strain>
    </source>
</reference>
<gene>
    <name evidence="4" type="ORF">H4W31_007604</name>
</gene>
<evidence type="ECO:0000256" key="2">
    <source>
        <dbReference type="SAM" id="SignalP"/>
    </source>
</evidence>
<accession>A0A927MF78</accession>
<evidence type="ECO:0000256" key="1">
    <source>
        <dbReference type="SAM" id="MobiDB-lite"/>
    </source>
</evidence>
<dbReference type="AlphaFoldDB" id="A0A927MF78"/>
<feature type="chain" id="PRO_5038692145" description="AMIN-like domain-containing protein" evidence="2">
    <location>
        <begin position="26"/>
        <end position="248"/>
    </location>
</feature>
<evidence type="ECO:0000259" key="3">
    <source>
        <dbReference type="Pfam" id="PF24837"/>
    </source>
</evidence>
<organism evidence="4 5">
    <name type="scientific">Plantactinospora soyae</name>
    <dbReference type="NCBI Taxonomy" id="1544732"/>
    <lineage>
        <taxon>Bacteria</taxon>
        <taxon>Bacillati</taxon>
        <taxon>Actinomycetota</taxon>
        <taxon>Actinomycetes</taxon>
        <taxon>Micromonosporales</taxon>
        <taxon>Micromonosporaceae</taxon>
        <taxon>Plantactinospora</taxon>
    </lineage>
</organism>
<dbReference type="InterPro" id="IPR056303">
    <property type="entry name" value="AMIN-like"/>
</dbReference>
<feature type="signal peptide" evidence="2">
    <location>
        <begin position="1"/>
        <end position="25"/>
    </location>
</feature>
<name>A0A927MF78_9ACTN</name>
<keyword evidence="5" id="KW-1185">Reference proteome</keyword>
<feature type="compositionally biased region" description="Low complexity" evidence="1">
    <location>
        <begin position="40"/>
        <end position="66"/>
    </location>
</feature>
<dbReference type="PROSITE" id="PS51257">
    <property type="entry name" value="PROKAR_LIPOPROTEIN"/>
    <property type="match status" value="1"/>
</dbReference>
<sequence length="248" mass="26038">MTRQRVPLFALALLLALTGCEPTPGGGSGTPAGQPPAPTSQPTGPDPTVAPGGTGTGPPRTTGAPARPTPDDDVTSFRTAYGWGVPAEPVLVRHRVRPPIAPPPAPPLPYLVEIRAADHPAERPGYSRISFTFRGGFPSYELGYVAQVTAEGSGEPVRLPGNAFLRIRFVQAQAHDERGRWSVTASPRPALGYPTLRGYGFAGDFEGYLGYGLGIQVAPGSDQALPVRALELTRTDGSYVIAVDVRHG</sequence>
<dbReference type="EMBL" id="JADBEB010000001">
    <property type="protein sequence ID" value="MBE1491966.1"/>
    <property type="molecule type" value="Genomic_DNA"/>
</dbReference>
<dbReference type="Pfam" id="PF24837">
    <property type="entry name" value="AMIN-like"/>
    <property type="match status" value="1"/>
</dbReference>
<keyword evidence="2" id="KW-0732">Signal</keyword>
<evidence type="ECO:0000313" key="5">
    <source>
        <dbReference type="Proteomes" id="UP000649753"/>
    </source>
</evidence>
<feature type="region of interest" description="Disordered" evidence="1">
    <location>
        <begin position="19"/>
        <end position="75"/>
    </location>
</feature>
<protein>
    <recommendedName>
        <fullName evidence="3">AMIN-like domain-containing protein</fullName>
    </recommendedName>
</protein>
<dbReference type="Proteomes" id="UP000649753">
    <property type="component" value="Unassembled WGS sequence"/>
</dbReference>
<comment type="caution">
    <text evidence="4">The sequence shown here is derived from an EMBL/GenBank/DDBJ whole genome shotgun (WGS) entry which is preliminary data.</text>
</comment>
<evidence type="ECO:0000313" key="4">
    <source>
        <dbReference type="EMBL" id="MBE1491966.1"/>
    </source>
</evidence>
<dbReference type="RefSeq" id="WP_192770942.1">
    <property type="nucleotide sequence ID" value="NZ_JADBEB010000001.1"/>
</dbReference>
<feature type="domain" description="AMIN-like" evidence="3">
    <location>
        <begin position="111"/>
        <end position="247"/>
    </location>
</feature>